<evidence type="ECO:0000313" key="2">
    <source>
        <dbReference type="EMBL" id="SEC96034.1"/>
    </source>
</evidence>
<reference evidence="3" key="1">
    <citation type="submission" date="2016-10" db="EMBL/GenBank/DDBJ databases">
        <authorList>
            <person name="Varghese N."/>
            <person name="Submissions S."/>
        </authorList>
    </citation>
    <scope>NUCLEOTIDE SEQUENCE [LARGE SCALE GENOMIC DNA]</scope>
    <source>
        <strain evidence="3">DSM 44498</strain>
    </source>
</reference>
<gene>
    <name evidence="2" type="ORF">SAMN04490239_6157</name>
</gene>
<name>A0A1H4WU12_9NOCA</name>
<dbReference type="AlphaFoldDB" id="A0A1H4WU12"/>
<proteinExistence type="predicted"/>
<dbReference type="Proteomes" id="UP000183561">
    <property type="component" value="Unassembled WGS sequence"/>
</dbReference>
<dbReference type="OrthoDB" id="5124265at2"/>
<evidence type="ECO:0000256" key="1">
    <source>
        <dbReference type="SAM" id="MobiDB-lite"/>
    </source>
</evidence>
<dbReference type="EMBL" id="FNSV01000005">
    <property type="protein sequence ID" value="SEC96034.1"/>
    <property type="molecule type" value="Genomic_DNA"/>
</dbReference>
<sequence>MTTGTVRIDRVADGVWIIAPENAPSVLDDAAGIDVTVLEVLGGHLSWSVFAEHTVPVAVIDDVDSAQNWVWAVFGEEVALAVAEGETGSEVTVEPARPRVAVGARRLAFAHWAARWWPTSTVDAIPALDAGLVNREIATLVEDCDLLVDGDDALAPEGPTLADRPGRADDYALAAGAATATRPGTLVLTRGITGSDWRRYPPGLVDCSERAVSWEVVRTSGNTAVRVSIVAAPDVSEPVPDHVRPRALIGTASGAVDVALRLSGDVWFGESAAPPGAEAGVSVDVYLPGFGVNGVADVGGSDARERVRALARLRLRRAAEPTPDDGPDAPLLAEIDAAASDSDF</sequence>
<dbReference type="RefSeq" id="WP_072944392.1">
    <property type="nucleotide sequence ID" value="NZ_FNSV01000005.1"/>
</dbReference>
<feature type="region of interest" description="Disordered" evidence="1">
    <location>
        <begin position="317"/>
        <end position="344"/>
    </location>
</feature>
<accession>A0A1H4WU12</accession>
<organism evidence="2 3">
    <name type="scientific">Rhodococcus koreensis</name>
    <dbReference type="NCBI Taxonomy" id="99653"/>
    <lineage>
        <taxon>Bacteria</taxon>
        <taxon>Bacillati</taxon>
        <taxon>Actinomycetota</taxon>
        <taxon>Actinomycetes</taxon>
        <taxon>Mycobacteriales</taxon>
        <taxon>Nocardiaceae</taxon>
        <taxon>Rhodococcus</taxon>
    </lineage>
</organism>
<keyword evidence="3" id="KW-1185">Reference proteome</keyword>
<protein>
    <submittedName>
        <fullName evidence="2">Uncharacterized protein</fullName>
    </submittedName>
</protein>
<evidence type="ECO:0000313" key="3">
    <source>
        <dbReference type="Proteomes" id="UP000183561"/>
    </source>
</evidence>